<evidence type="ECO:0000259" key="1">
    <source>
        <dbReference type="Pfam" id="PF13480"/>
    </source>
</evidence>
<dbReference type="Proteomes" id="UP001199054">
    <property type="component" value="Unassembled WGS sequence"/>
</dbReference>
<accession>A0ABS8B0U4</accession>
<dbReference type="SUPFAM" id="SSF55729">
    <property type="entry name" value="Acyl-CoA N-acyltransferases (Nat)"/>
    <property type="match status" value="1"/>
</dbReference>
<sequence>MTDHSDPLTVETRETFPAELLDVTCRPRSVSLSPRRLASMDGDGRWRTRWAVALTGGRVIGALGAHRPSSARFSGGFYDLNELGEQLERPVPEDSRRWAVVGGCRDLAAGAVTDARLDDKETARVQAALAAQVFGEADEAGDLPVALHVRREEAEAFAAGIGPRALVRTLGETADLYLTGDDPEQHIAALSPSQRERCRKDRRRFEALGYPAARVPAASVLEEAAPLVFAVKAKYGVVDHPRLSLFRLREWVRAFGEGACHASVVRDDTGRLVAVSFFAVQGEVLGGYEIGLADDVPGREFAYLQAMIHGPVRYAFELGCRSIDLGLASATVKRRRGAVISETCLVTIAEAAGR</sequence>
<dbReference type="RefSeq" id="WP_226724621.1">
    <property type="nucleotide sequence ID" value="NZ_JAJAUY010000005.1"/>
</dbReference>
<proteinExistence type="predicted"/>
<comment type="caution">
    <text evidence="2">The sequence shown here is derived from an EMBL/GenBank/DDBJ whole genome shotgun (WGS) entry which is preliminary data.</text>
</comment>
<keyword evidence="2" id="KW-0808">Transferase</keyword>
<keyword evidence="3" id="KW-1185">Reference proteome</keyword>
<dbReference type="EMBL" id="JAJAUY010000005">
    <property type="protein sequence ID" value="MCB5178226.1"/>
    <property type="molecule type" value="Genomic_DNA"/>
</dbReference>
<feature type="domain" description="BioF2-like acetyltransferase" evidence="1">
    <location>
        <begin position="193"/>
        <end position="333"/>
    </location>
</feature>
<dbReference type="Pfam" id="PF13480">
    <property type="entry name" value="Acetyltransf_6"/>
    <property type="match status" value="1"/>
</dbReference>
<evidence type="ECO:0000313" key="3">
    <source>
        <dbReference type="Proteomes" id="UP001199054"/>
    </source>
</evidence>
<dbReference type="InterPro" id="IPR038740">
    <property type="entry name" value="BioF2-like_GNAT_dom"/>
</dbReference>
<organism evidence="2 3">
    <name type="scientific">Streptomyces antimicrobicus</name>
    <dbReference type="NCBI Taxonomy" id="2883108"/>
    <lineage>
        <taxon>Bacteria</taxon>
        <taxon>Bacillati</taxon>
        <taxon>Actinomycetota</taxon>
        <taxon>Actinomycetes</taxon>
        <taxon>Kitasatosporales</taxon>
        <taxon>Streptomycetaceae</taxon>
        <taxon>Streptomyces</taxon>
    </lineage>
</organism>
<dbReference type="EC" id="2.3.1.-" evidence="2"/>
<name>A0ABS8B0U4_9ACTN</name>
<dbReference type="GO" id="GO:0016746">
    <property type="term" value="F:acyltransferase activity"/>
    <property type="evidence" value="ECO:0007669"/>
    <property type="project" value="UniProtKB-KW"/>
</dbReference>
<evidence type="ECO:0000313" key="2">
    <source>
        <dbReference type="EMBL" id="MCB5178226.1"/>
    </source>
</evidence>
<keyword evidence="2" id="KW-0012">Acyltransferase</keyword>
<reference evidence="2 3" key="1">
    <citation type="submission" date="2021-10" db="EMBL/GenBank/DDBJ databases">
        <title>Streptomyces sp. strain SMC 277, a novel streptomycete isolated from soil.</title>
        <authorList>
            <person name="Chanama M."/>
        </authorList>
    </citation>
    <scope>NUCLEOTIDE SEQUENCE [LARGE SCALE GENOMIC DNA]</scope>
    <source>
        <strain evidence="2 3">SMC 277</strain>
    </source>
</reference>
<protein>
    <submittedName>
        <fullName evidence="2">GNAT family N-acetyltransferase</fullName>
        <ecNumber evidence="2">2.3.1.-</ecNumber>
    </submittedName>
</protein>
<dbReference type="InterPro" id="IPR016181">
    <property type="entry name" value="Acyl_CoA_acyltransferase"/>
</dbReference>
<gene>
    <name evidence="2" type="ORF">LG632_02325</name>
</gene>